<comment type="caution">
    <text evidence="3">The sequence shown here is derived from an EMBL/GenBank/DDBJ whole genome shotgun (WGS) entry which is preliminary data.</text>
</comment>
<dbReference type="GO" id="GO:0005524">
    <property type="term" value="F:ATP binding"/>
    <property type="evidence" value="ECO:0007669"/>
    <property type="project" value="InterPro"/>
</dbReference>
<sequence length="395" mass="44430">MKLESIRVSGFKAIDRFSLRLEPNLTMLLGMNGAGKSSTLQLFSFIHHLAEGKPSRFFEERGWNPKEMKFRSSASRSSLVKIDATFVSKIWGKIRWQISWGLNTGHLRSERVTLYQEDEDNWNDQLRFDYKKGGIAGRQELPALRFEGSILTAIEGKSSDEEANGVLSELIAWLRCVQSLELLSPTAMKAGTRISPENMGPRGERVAGFLASLSIKQRARVQNRVGQFYPLDQMETVRKRAGWIDLILSERFKDFGSIQAAQMSDGFMRILAFCALPELPDVSLVLLDEVEDGIQPHILGRLIELILSETKAQIIATTHSPVLANVVGTQRLRLLIRDQDGRTAAVEAGRMPAFNDGSEFFGPGELWINTELKVLEKQARKLSEQDSQMSEDDED</sequence>
<dbReference type="PANTHER" id="PTHR32182:SF22">
    <property type="entry name" value="ATP-DEPENDENT ENDONUCLEASE, OLD FAMILY-RELATED"/>
    <property type="match status" value="1"/>
</dbReference>
<protein>
    <recommendedName>
        <fullName evidence="5">ATPase AAA-type core domain-containing protein</fullName>
    </recommendedName>
</protein>
<name>A0A149RL55_9PROT</name>
<evidence type="ECO:0000313" key="4">
    <source>
        <dbReference type="Proteomes" id="UP000075526"/>
    </source>
</evidence>
<evidence type="ECO:0000259" key="2">
    <source>
        <dbReference type="Pfam" id="PF13304"/>
    </source>
</evidence>
<evidence type="ECO:0000313" key="3">
    <source>
        <dbReference type="EMBL" id="KXV14809.1"/>
    </source>
</evidence>
<evidence type="ECO:0008006" key="5">
    <source>
        <dbReference type="Google" id="ProtNLM"/>
    </source>
</evidence>
<dbReference type="InterPro" id="IPR003959">
    <property type="entry name" value="ATPase_AAA_core"/>
</dbReference>
<dbReference type="Pfam" id="PF13175">
    <property type="entry name" value="AAA_15"/>
    <property type="match status" value="1"/>
</dbReference>
<reference evidence="3 4" key="1">
    <citation type="submission" date="2015-06" db="EMBL/GenBank/DDBJ databases">
        <title>Improved classification and identification of acetic acid bacteria using matrix-assisted laser desorption/ionization time-of-flight mass spectrometry; Gluconobacter nephelii and Gluconobacter uchimurae are later heterotypic synonyms of Gluconobacter japonicus and Gluconobacter oxydans, respectively.</title>
        <authorList>
            <person name="Li L."/>
            <person name="Cleenwerck I."/>
            <person name="De Vuyst L."/>
            <person name="Vandamme P."/>
        </authorList>
    </citation>
    <scope>NUCLEOTIDE SEQUENCE [LARGE SCALE GENOMIC DNA]</scope>
    <source>
        <strain evidence="3 4">LMG 1552</strain>
    </source>
</reference>
<dbReference type="InterPro" id="IPR014555">
    <property type="entry name" value="RecF-like"/>
</dbReference>
<dbReference type="Proteomes" id="UP000075526">
    <property type="component" value="Unassembled WGS sequence"/>
</dbReference>
<feature type="domain" description="Endonuclease GajA/Old nuclease/RecF-like AAA" evidence="1">
    <location>
        <begin position="1"/>
        <end position="86"/>
    </location>
</feature>
<dbReference type="GO" id="GO:0016887">
    <property type="term" value="F:ATP hydrolysis activity"/>
    <property type="evidence" value="ECO:0007669"/>
    <property type="project" value="InterPro"/>
</dbReference>
<dbReference type="InterPro" id="IPR041685">
    <property type="entry name" value="AAA_GajA/Old/RecF-like"/>
</dbReference>
<dbReference type="PIRSF" id="PIRSF029347">
    <property type="entry name" value="RecF"/>
    <property type="match status" value="1"/>
</dbReference>
<dbReference type="InterPro" id="IPR027417">
    <property type="entry name" value="P-loop_NTPase"/>
</dbReference>
<dbReference type="SUPFAM" id="SSF52540">
    <property type="entry name" value="P-loop containing nucleoside triphosphate hydrolases"/>
    <property type="match status" value="1"/>
</dbReference>
<dbReference type="EMBL" id="LHZF01000170">
    <property type="protein sequence ID" value="KXV14809.1"/>
    <property type="molecule type" value="Genomic_DNA"/>
</dbReference>
<dbReference type="Pfam" id="PF13304">
    <property type="entry name" value="AAA_21"/>
    <property type="match status" value="1"/>
</dbReference>
<dbReference type="PATRIC" id="fig|178901.13.peg.1057"/>
<dbReference type="PANTHER" id="PTHR32182">
    <property type="entry name" value="DNA REPLICATION AND REPAIR PROTEIN RECF"/>
    <property type="match status" value="1"/>
</dbReference>
<organism evidence="3 4">
    <name type="scientific">Acetobacter malorum</name>
    <dbReference type="NCBI Taxonomy" id="178901"/>
    <lineage>
        <taxon>Bacteria</taxon>
        <taxon>Pseudomonadati</taxon>
        <taxon>Pseudomonadota</taxon>
        <taxon>Alphaproteobacteria</taxon>
        <taxon>Acetobacterales</taxon>
        <taxon>Acetobacteraceae</taxon>
        <taxon>Acetobacter</taxon>
    </lineage>
</organism>
<evidence type="ECO:0000259" key="1">
    <source>
        <dbReference type="Pfam" id="PF13175"/>
    </source>
</evidence>
<proteinExistence type="predicted"/>
<feature type="domain" description="ATPase AAA-type core" evidence="2">
    <location>
        <begin position="256"/>
        <end position="324"/>
    </location>
</feature>
<dbReference type="Gene3D" id="3.40.50.300">
    <property type="entry name" value="P-loop containing nucleotide triphosphate hydrolases"/>
    <property type="match status" value="2"/>
</dbReference>
<gene>
    <name evidence="3" type="ORF">AD933_10555</name>
</gene>
<dbReference type="GO" id="GO:0006302">
    <property type="term" value="P:double-strand break repair"/>
    <property type="evidence" value="ECO:0007669"/>
    <property type="project" value="TreeGrafter"/>
</dbReference>
<dbReference type="RefSeq" id="WP_061508562.1">
    <property type="nucleotide sequence ID" value="NZ_LHZF01000170.1"/>
</dbReference>
<accession>A0A149RL55</accession>
<dbReference type="GO" id="GO:0000731">
    <property type="term" value="P:DNA synthesis involved in DNA repair"/>
    <property type="evidence" value="ECO:0007669"/>
    <property type="project" value="TreeGrafter"/>
</dbReference>
<dbReference type="AlphaFoldDB" id="A0A149RL55"/>